<dbReference type="AlphaFoldDB" id="A0A8H7PFE9"/>
<keyword evidence="9" id="KW-1185">Reference proteome</keyword>
<comment type="function">
    <text evidence="4">Essential for proper morphogenesis of the vacuole. May exist as structural reinforcement on the surface of the vacuolar membrane and be required for maintenance against rupture by osmotic pressure.</text>
</comment>
<dbReference type="GO" id="GO:0000329">
    <property type="term" value="C:fungal-type vacuole membrane"/>
    <property type="evidence" value="ECO:0007669"/>
    <property type="project" value="UniProtKB-ARBA"/>
</dbReference>
<keyword evidence="2" id="KW-0926">Vacuole</keyword>
<dbReference type="PROSITE" id="PS50192">
    <property type="entry name" value="T_SNARE"/>
    <property type="match status" value="1"/>
</dbReference>
<dbReference type="PROSITE" id="PS50195">
    <property type="entry name" value="PX"/>
    <property type="match status" value="1"/>
</dbReference>
<evidence type="ECO:0000313" key="8">
    <source>
        <dbReference type="EMBL" id="KAG2172946.1"/>
    </source>
</evidence>
<dbReference type="Proteomes" id="UP000612746">
    <property type="component" value="Unassembled WGS sequence"/>
</dbReference>
<evidence type="ECO:0000256" key="5">
    <source>
        <dbReference type="SAM" id="Coils"/>
    </source>
</evidence>
<dbReference type="GO" id="GO:0007034">
    <property type="term" value="P:vacuolar transport"/>
    <property type="evidence" value="ECO:0007669"/>
    <property type="project" value="UniProtKB-ARBA"/>
</dbReference>
<dbReference type="CDD" id="cd06897">
    <property type="entry name" value="PX_SNARE"/>
    <property type="match status" value="1"/>
</dbReference>
<keyword evidence="3 5" id="KW-0175">Coiled coil</keyword>
<dbReference type="GO" id="GO:0016192">
    <property type="term" value="P:vesicle-mediated transport"/>
    <property type="evidence" value="ECO:0007669"/>
    <property type="project" value="UniProtKB-ARBA"/>
</dbReference>
<comment type="subcellular location">
    <subcellularLocation>
        <location evidence="1">Vacuole</location>
    </subcellularLocation>
</comment>
<dbReference type="Pfam" id="PF00787">
    <property type="entry name" value="PX"/>
    <property type="match status" value="1"/>
</dbReference>
<dbReference type="Gene3D" id="3.30.1520.10">
    <property type="entry name" value="Phox-like domain"/>
    <property type="match status" value="1"/>
</dbReference>
<dbReference type="CDD" id="cd15858">
    <property type="entry name" value="SNARE_VAM7"/>
    <property type="match status" value="1"/>
</dbReference>
<sequence length="377" mass="43194">MSENIQAIYVRNSENREKPKPHTVYRIEIHAAVRSWSIWKRFSEFEKFHTQLVAQFPKHPPPNSLPPKHWFTSTYGNPDKIEDRRRGLDAYLRGIMSSRDDRWRQTDVWREFLSIPTGRPLDASSMYTSESWLDEFREMQTSAREVRSLINKRETHIARNEISASHNCTMQAKKLLTILSSRLSDLDSGLTGLAHGSSGESLMTDGELRRRQDLLSGLKDERDTLVRLASAARSDVMMQSDAKPAKAGDRRALLKPTTAAEDTFGFPQARDPGNNNGQPAVVSNRVFGNARRQQGRETEQTRGVDNEGLLKLQHQMMDDQDSQVEQFSSILNRQRQVGYAIGQELENQNQLLEELDSDLDRTQTKLKFANKKLNKIK</sequence>
<accession>A0A8H7PFE9</accession>
<dbReference type="OrthoDB" id="428895at2759"/>
<protein>
    <recommendedName>
        <fullName evidence="10">Phox-like protein</fullName>
    </recommendedName>
</protein>
<dbReference type="InterPro" id="IPR000727">
    <property type="entry name" value="T_SNARE_dom"/>
</dbReference>
<evidence type="ECO:0000256" key="1">
    <source>
        <dbReference type="ARBA" id="ARBA00004116"/>
    </source>
</evidence>
<feature type="domain" description="T-SNARE coiled-coil homology" evidence="6">
    <location>
        <begin position="314"/>
        <end position="376"/>
    </location>
</feature>
<reference evidence="8" key="1">
    <citation type="submission" date="2020-12" db="EMBL/GenBank/DDBJ databases">
        <title>Metabolic potential, ecology and presence of endohyphal bacteria is reflected in genomic diversity of Mucoromycotina.</title>
        <authorList>
            <person name="Muszewska A."/>
            <person name="Okrasinska A."/>
            <person name="Steczkiewicz K."/>
            <person name="Drgas O."/>
            <person name="Orlowska M."/>
            <person name="Perlinska-Lenart U."/>
            <person name="Aleksandrzak-Piekarczyk T."/>
            <person name="Szatraj K."/>
            <person name="Zielenkiewicz U."/>
            <person name="Pilsyk S."/>
            <person name="Malc E."/>
            <person name="Mieczkowski P."/>
            <person name="Kruszewska J.S."/>
            <person name="Biernat P."/>
            <person name="Pawlowska J."/>
        </authorList>
    </citation>
    <scope>NUCLEOTIDE SEQUENCE</scope>
    <source>
        <strain evidence="8">WA0000051536</strain>
    </source>
</reference>
<dbReference type="SMART" id="SM00397">
    <property type="entry name" value="t_SNARE"/>
    <property type="match status" value="1"/>
</dbReference>
<dbReference type="InterPro" id="IPR036871">
    <property type="entry name" value="PX_dom_sf"/>
</dbReference>
<dbReference type="PANTHER" id="PTHR22775">
    <property type="entry name" value="SORTING NEXIN"/>
    <property type="match status" value="1"/>
</dbReference>
<comment type="caution">
    <text evidence="8">The sequence shown here is derived from an EMBL/GenBank/DDBJ whole genome shotgun (WGS) entry which is preliminary data.</text>
</comment>
<dbReference type="Gene3D" id="1.20.5.110">
    <property type="match status" value="1"/>
</dbReference>
<evidence type="ECO:0008006" key="10">
    <source>
        <dbReference type="Google" id="ProtNLM"/>
    </source>
</evidence>
<evidence type="ECO:0000256" key="4">
    <source>
        <dbReference type="ARBA" id="ARBA00054927"/>
    </source>
</evidence>
<name>A0A8H7PFE9_9FUNG</name>
<dbReference type="InterPro" id="IPR001683">
    <property type="entry name" value="PX_dom"/>
</dbReference>
<dbReference type="PANTHER" id="PTHR22775:SF3">
    <property type="entry name" value="SORTING NEXIN-13"/>
    <property type="match status" value="1"/>
</dbReference>
<dbReference type="SUPFAM" id="SSF58038">
    <property type="entry name" value="SNARE fusion complex"/>
    <property type="match status" value="1"/>
</dbReference>
<evidence type="ECO:0000313" key="9">
    <source>
        <dbReference type="Proteomes" id="UP000612746"/>
    </source>
</evidence>
<dbReference type="GO" id="GO:0097576">
    <property type="term" value="P:vacuole fusion"/>
    <property type="evidence" value="ECO:0007669"/>
    <property type="project" value="UniProtKB-ARBA"/>
</dbReference>
<dbReference type="SUPFAM" id="SSF64268">
    <property type="entry name" value="PX domain"/>
    <property type="match status" value="1"/>
</dbReference>
<evidence type="ECO:0000256" key="2">
    <source>
        <dbReference type="ARBA" id="ARBA00022554"/>
    </source>
</evidence>
<dbReference type="SMART" id="SM00312">
    <property type="entry name" value="PX"/>
    <property type="match status" value="1"/>
</dbReference>
<evidence type="ECO:0000259" key="7">
    <source>
        <dbReference type="PROSITE" id="PS50195"/>
    </source>
</evidence>
<dbReference type="FunFam" id="1.20.5.110:FF:000058">
    <property type="entry name" value="VAM7p Vacuolar SNARE protein"/>
    <property type="match status" value="1"/>
</dbReference>
<feature type="coiled-coil region" evidence="5">
    <location>
        <begin position="345"/>
        <end position="372"/>
    </location>
</feature>
<organism evidence="8 9">
    <name type="scientific">Umbelopsis vinacea</name>
    <dbReference type="NCBI Taxonomy" id="44442"/>
    <lineage>
        <taxon>Eukaryota</taxon>
        <taxon>Fungi</taxon>
        <taxon>Fungi incertae sedis</taxon>
        <taxon>Mucoromycota</taxon>
        <taxon>Mucoromycotina</taxon>
        <taxon>Umbelopsidomycetes</taxon>
        <taxon>Umbelopsidales</taxon>
        <taxon>Umbelopsidaceae</taxon>
        <taxon>Umbelopsis</taxon>
    </lineage>
</organism>
<evidence type="ECO:0000256" key="3">
    <source>
        <dbReference type="ARBA" id="ARBA00023054"/>
    </source>
</evidence>
<dbReference type="GO" id="GO:0035091">
    <property type="term" value="F:phosphatidylinositol binding"/>
    <property type="evidence" value="ECO:0007669"/>
    <property type="project" value="InterPro"/>
</dbReference>
<dbReference type="EMBL" id="JAEPRA010000021">
    <property type="protein sequence ID" value="KAG2172946.1"/>
    <property type="molecule type" value="Genomic_DNA"/>
</dbReference>
<feature type="domain" description="PX" evidence="7">
    <location>
        <begin position="3"/>
        <end position="119"/>
    </location>
</feature>
<proteinExistence type="predicted"/>
<gene>
    <name evidence="8" type="ORF">INT44_004687</name>
</gene>
<evidence type="ECO:0000259" key="6">
    <source>
        <dbReference type="PROSITE" id="PS50192"/>
    </source>
</evidence>